<feature type="region of interest" description="Disordered" evidence="1">
    <location>
        <begin position="1"/>
        <end position="154"/>
    </location>
</feature>
<keyword evidence="3" id="KW-1185">Reference proteome</keyword>
<sequence length="154" mass="17955">MAADPGHGDHVEDTQGQEPGENQPGPLKDLDVRVIVVDSEVCPYNSGGDITSICLLNKQQKRGEERRGEERRGEERRGEERRGEERRGEERRGEERRGEERRGEERRGEERRGEERRGEERRGEERRGEERRGEERRGESDLVKISEEQPKTLI</sequence>
<name>A0A3M0K2T3_HIRRU</name>
<gene>
    <name evidence="2" type="ORF">DUI87_16154</name>
</gene>
<organism evidence="2 3">
    <name type="scientific">Hirundo rustica rustica</name>
    <dbReference type="NCBI Taxonomy" id="333673"/>
    <lineage>
        <taxon>Eukaryota</taxon>
        <taxon>Metazoa</taxon>
        <taxon>Chordata</taxon>
        <taxon>Craniata</taxon>
        <taxon>Vertebrata</taxon>
        <taxon>Euteleostomi</taxon>
        <taxon>Archelosauria</taxon>
        <taxon>Archosauria</taxon>
        <taxon>Dinosauria</taxon>
        <taxon>Saurischia</taxon>
        <taxon>Theropoda</taxon>
        <taxon>Coelurosauria</taxon>
        <taxon>Aves</taxon>
        <taxon>Neognathae</taxon>
        <taxon>Neoaves</taxon>
        <taxon>Telluraves</taxon>
        <taxon>Australaves</taxon>
        <taxon>Passeriformes</taxon>
        <taxon>Sylvioidea</taxon>
        <taxon>Hirundinidae</taxon>
        <taxon>Hirundo</taxon>
    </lineage>
</organism>
<dbReference type="Proteomes" id="UP000269221">
    <property type="component" value="Unassembled WGS sequence"/>
</dbReference>
<protein>
    <submittedName>
        <fullName evidence="2">Uncharacterized protein</fullName>
    </submittedName>
</protein>
<evidence type="ECO:0000313" key="2">
    <source>
        <dbReference type="EMBL" id="RMC06711.1"/>
    </source>
</evidence>
<feature type="compositionally biased region" description="Basic and acidic residues" evidence="1">
    <location>
        <begin position="1"/>
        <end position="13"/>
    </location>
</feature>
<evidence type="ECO:0000313" key="3">
    <source>
        <dbReference type="Proteomes" id="UP000269221"/>
    </source>
</evidence>
<dbReference type="AlphaFoldDB" id="A0A3M0K2T3"/>
<comment type="caution">
    <text evidence="2">The sequence shown here is derived from an EMBL/GenBank/DDBJ whole genome shotgun (WGS) entry which is preliminary data.</text>
</comment>
<proteinExistence type="predicted"/>
<evidence type="ECO:0000256" key="1">
    <source>
        <dbReference type="SAM" id="MobiDB-lite"/>
    </source>
</evidence>
<dbReference type="EMBL" id="QRBI01000120">
    <property type="protein sequence ID" value="RMC06711.1"/>
    <property type="molecule type" value="Genomic_DNA"/>
</dbReference>
<feature type="compositionally biased region" description="Basic and acidic residues" evidence="1">
    <location>
        <begin position="61"/>
        <end position="154"/>
    </location>
</feature>
<reference evidence="2 3" key="1">
    <citation type="submission" date="2018-07" db="EMBL/GenBank/DDBJ databases">
        <title>A high quality draft genome assembly of the barn swallow (H. rustica rustica).</title>
        <authorList>
            <person name="Formenti G."/>
            <person name="Chiara M."/>
            <person name="Poveda L."/>
            <person name="Francoijs K.-J."/>
            <person name="Bonisoli-Alquati A."/>
            <person name="Canova L."/>
            <person name="Gianfranceschi L."/>
            <person name="Horner D.S."/>
            <person name="Saino N."/>
        </authorList>
    </citation>
    <scope>NUCLEOTIDE SEQUENCE [LARGE SCALE GENOMIC DNA]</scope>
    <source>
        <strain evidence="2">Chelidonia</strain>
        <tissue evidence="2">Blood</tissue>
    </source>
</reference>
<accession>A0A3M0K2T3</accession>